<name>A0AA46AG43_9AQUI</name>
<reference evidence="1" key="1">
    <citation type="submission" date="2017-05" db="EMBL/GenBank/DDBJ databases">
        <authorList>
            <person name="Varghese N."/>
            <person name="Submissions S."/>
        </authorList>
    </citation>
    <scope>NUCLEOTIDE SEQUENCE</scope>
    <source>
        <strain evidence="1">DSM 18763</strain>
    </source>
</reference>
<feature type="non-terminal residue" evidence="1">
    <location>
        <position position="1"/>
    </location>
</feature>
<comment type="caution">
    <text evidence="1">The sequence shown here is derived from an EMBL/GenBank/DDBJ whole genome shotgun (WGS) entry which is preliminary data.</text>
</comment>
<organism evidence="1 2">
    <name type="scientific">Venenivibrio stagnispumantis</name>
    <dbReference type="NCBI Taxonomy" id="407998"/>
    <lineage>
        <taxon>Bacteria</taxon>
        <taxon>Pseudomonadati</taxon>
        <taxon>Aquificota</taxon>
        <taxon>Aquificia</taxon>
        <taxon>Aquificales</taxon>
        <taxon>Hydrogenothermaceae</taxon>
        <taxon>Venenivibrio</taxon>
    </lineage>
</organism>
<sequence length="520" mass="60458">YNKTAYIVPQCYTQTIDENNQIHNPCYACHTVGKEPNYVVDTDLQLNYDFPEIALNNPFSNFFRKDINEKLQSISDEDIINYVRQSNYIDKNGNIILKQNLPKDWKGYIPDCYFNFDDEGFDINPKTGEYTGWRAFRYYPFLGTFWPTNGSTDDVLIRLPEAFQKDENGKFNKEIYKINLAIVEALIKQKDIITEPLDEKLAGIDLDKDGKISIATSVKYTWDKDKNSMSYVGLAKKLLQEGKIHLAGGLYPEGTEFLHTVRYIDWDENKNSIKLAPRMKEVRYMKKIYWMTYSDLKYIVDKELDERNPSKSVSSFPSVDVFGGNYEEGLDNGVGWILSGYIEDKKGNLRPQTNEETLYCMGCHSGIGATTDSTFAFARKFEASDKEDILYGWLHWSQRDLKGIPDHKVRYQKYGDVYEYEFYLRNNKSGNEFRTNDEVINKFFNKDGSIKDDMVNKLHTDISILLYPSKERAIMLNKLYKLIVNEQGFIKGREAIGDLERYVHKVLNPNQETGIKEPVY</sequence>
<dbReference type="EMBL" id="FXTX01000039">
    <property type="protein sequence ID" value="SMP25567.1"/>
    <property type="molecule type" value="Genomic_DNA"/>
</dbReference>
<accession>A0AA46AG43</accession>
<dbReference type="AlphaFoldDB" id="A0AA46AG43"/>
<gene>
    <name evidence="1" type="ORF">SAMN06264868_1391</name>
</gene>
<proteinExistence type="predicted"/>
<evidence type="ECO:0000313" key="1">
    <source>
        <dbReference type="EMBL" id="SMP25567.1"/>
    </source>
</evidence>
<dbReference type="RefSeq" id="WP_283571483.1">
    <property type="nucleotide sequence ID" value="NZ_FXTX01000039.1"/>
</dbReference>
<evidence type="ECO:0000313" key="2">
    <source>
        <dbReference type="Proteomes" id="UP001157947"/>
    </source>
</evidence>
<dbReference type="Proteomes" id="UP001157947">
    <property type="component" value="Unassembled WGS sequence"/>
</dbReference>
<keyword evidence="2" id="KW-1185">Reference proteome</keyword>
<protein>
    <submittedName>
        <fullName evidence="1">Uncharacterized protein</fullName>
    </submittedName>
</protein>